<evidence type="ECO:0000313" key="3">
    <source>
        <dbReference type="Proteomes" id="UP000580250"/>
    </source>
</evidence>
<protein>
    <submittedName>
        <fullName evidence="2">Uncharacterized protein</fullName>
    </submittedName>
</protein>
<evidence type="ECO:0000256" key="1">
    <source>
        <dbReference type="SAM" id="SignalP"/>
    </source>
</evidence>
<sequence length="137" mass="16281">MILFFYFLISHYVDLLDKGGEKRIKYFENANLGNSDLSEGFTYIYTSDWLQNALMLPVEEEIDNYILRINNQLHLLFHIIKMSISPFTDNYMDKLIIFNIFRFDRIGNQLEDETEKLTKILLNSIEKLISISEQDKI</sequence>
<dbReference type="AlphaFoldDB" id="A0A6V7UV38"/>
<dbReference type="EMBL" id="CAJEWN010000111">
    <property type="protein sequence ID" value="CAD2165564.1"/>
    <property type="molecule type" value="Genomic_DNA"/>
</dbReference>
<dbReference type="Proteomes" id="UP000580250">
    <property type="component" value="Unassembled WGS sequence"/>
</dbReference>
<feature type="chain" id="PRO_5028349286" evidence="1">
    <location>
        <begin position="16"/>
        <end position="137"/>
    </location>
</feature>
<comment type="caution">
    <text evidence="2">The sequence shown here is derived from an EMBL/GenBank/DDBJ whole genome shotgun (WGS) entry which is preliminary data.</text>
</comment>
<evidence type="ECO:0000313" key="2">
    <source>
        <dbReference type="EMBL" id="CAD2165564.1"/>
    </source>
</evidence>
<gene>
    <name evidence="2" type="ORF">MENT_LOCUS17253</name>
</gene>
<proteinExistence type="predicted"/>
<name>A0A6V7UV38_MELEN</name>
<accession>A0A6V7UV38</accession>
<organism evidence="2 3">
    <name type="scientific">Meloidogyne enterolobii</name>
    <name type="common">Root-knot nematode worm</name>
    <name type="synonym">Meloidogyne mayaguensis</name>
    <dbReference type="NCBI Taxonomy" id="390850"/>
    <lineage>
        <taxon>Eukaryota</taxon>
        <taxon>Metazoa</taxon>
        <taxon>Ecdysozoa</taxon>
        <taxon>Nematoda</taxon>
        <taxon>Chromadorea</taxon>
        <taxon>Rhabditida</taxon>
        <taxon>Tylenchina</taxon>
        <taxon>Tylenchomorpha</taxon>
        <taxon>Tylenchoidea</taxon>
        <taxon>Meloidogynidae</taxon>
        <taxon>Meloidogyninae</taxon>
        <taxon>Meloidogyne</taxon>
    </lineage>
</organism>
<reference evidence="2 3" key="1">
    <citation type="submission" date="2020-08" db="EMBL/GenBank/DDBJ databases">
        <authorList>
            <person name="Koutsovoulos G."/>
            <person name="Danchin GJ E."/>
        </authorList>
    </citation>
    <scope>NUCLEOTIDE SEQUENCE [LARGE SCALE GENOMIC DNA]</scope>
</reference>
<feature type="signal peptide" evidence="1">
    <location>
        <begin position="1"/>
        <end position="15"/>
    </location>
</feature>
<keyword evidence="1" id="KW-0732">Signal</keyword>